<feature type="compositionally biased region" description="Low complexity" evidence="2">
    <location>
        <begin position="301"/>
        <end position="320"/>
    </location>
</feature>
<evidence type="ECO:0000313" key="4">
    <source>
        <dbReference type="EMBL" id="ORZ41095.1"/>
    </source>
</evidence>
<dbReference type="Gene3D" id="3.30.160.60">
    <property type="entry name" value="Classic Zinc Finger"/>
    <property type="match status" value="1"/>
</dbReference>
<dbReference type="InterPro" id="IPR004827">
    <property type="entry name" value="bZIP"/>
</dbReference>
<dbReference type="STRING" id="765915.A0A1Y2I2L4"/>
<dbReference type="CDD" id="cd12193">
    <property type="entry name" value="bZIP_GCN4"/>
    <property type="match status" value="1"/>
</dbReference>
<dbReference type="InterPro" id="IPR046347">
    <property type="entry name" value="bZIP_sf"/>
</dbReference>
<feature type="compositionally biased region" description="Low complexity" evidence="2">
    <location>
        <begin position="398"/>
        <end position="410"/>
    </location>
</feature>
<gene>
    <name evidence="4" type="ORF">BCR44DRAFT_31010</name>
</gene>
<evidence type="ECO:0000256" key="1">
    <source>
        <dbReference type="SAM" id="Coils"/>
    </source>
</evidence>
<comment type="caution">
    <text evidence="4">The sequence shown here is derived from an EMBL/GenBank/DDBJ whole genome shotgun (WGS) entry which is preliminary data.</text>
</comment>
<dbReference type="Proteomes" id="UP000193411">
    <property type="component" value="Unassembled WGS sequence"/>
</dbReference>
<name>A0A1Y2I2L4_9FUNG</name>
<dbReference type="Pfam" id="PF07716">
    <property type="entry name" value="bZIP_2"/>
    <property type="match status" value="1"/>
</dbReference>
<feature type="region of interest" description="Disordered" evidence="2">
    <location>
        <begin position="176"/>
        <end position="195"/>
    </location>
</feature>
<evidence type="ECO:0000256" key="2">
    <source>
        <dbReference type="SAM" id="MobiDB-lite"/>
    </source>
</evidence>
<feature type="domain" description="BZIP" evidence="3">
    <location>
        <begin position="432"/>
        <end position="479"/>
    </location>
</feature>
<feature type="region of interest" description="Disordered" evidence="2">
    <location>
        <begin position="301"/>
        <end position="333"/>
    </location>
</feature>
<feature type="coiled-coil region" evidence="1">
    <location>
        <begin position="444"/>
        <end position="485"/>
    </location>
</feature>
<evidence type="ECO:0000313" key="5">
    <source>
        <dbReference type="Proteomes" id="UP000193411"/>
    </source>
</evidence>
<accession>A0A1Y2I2L4</accession>
<dbReference type="SMART" id="SM00338">
    <property type="entry name" value="BRLZ"/>
    <property type="match status" value="1"/>
</dbReference>
<keyword evidence="1" id="KW-0175">Coiled coil</keyword>
<feature type="region of interest" description="Disordered" evidence="2">
    <location>
        <begin position="390"/>
        <end position="426"/>
    </location>
</feature>
<evidence type="ECO:0000259" key="3">
    <source>
        <dbReference type="PROSITE" id="PS50217"/>
    </source>
</evidence>
<dbReference type="EMBL" id="MCFL01000002">
    <property type="protein sequence ID" value="ORZ41095.1"/>
    <property type="molecule type" value="Genomic_DNA"/>
</dbReference>
<reference evidence="4 5" key="1">
    <citation type="submission" date="2016-07" db="EMBL/GenBank/DDBJ databases">
        <title>Pervasive Adenine N6-methylation of Active Genes in Fungi.</title>
        <authorList>
            <consortium name="DOE Joint Genome Institute"/>
            <person name="Mondo S.J."/>
            <person name="Dannebaum R.O."/>
            <person name="Kuo R.C."/>
            <person name="Labutti K."/>
            <person name="Haridas S."/>
            <person name="Kuo A."/>
            <person name="Salamov A."/>
            <person name="Ahrendt S.R."/>
            <person name="Lipzen A."/>
            <person name="Sullivan W."/>
            <person name="Andreopoulos W.B."/>
            <person name="Clum A."/>
            <person name="Lindquist E."/>
            <person name="Daum C."/>
            <person name="Ramamoorthy G.K."/>
            <person name="Gryganskyi A."/>
            <person name="Culley D."/>
            <person name="Magnuson J.K."/>
            <person name="James T.Y."/>
            <person name="O'Malley M.A."/>
            <person name="Stajich J.E."/>
            <person name="Spatafora J.W."/>
            <person name="Visel A."/>
            <person name="Grigoriev I.V."/>
        </authorList>
    </citation>
    <scope>NUCLEOTIDE SEQUENCE [LARGE SCALE GENOMIC DNA]</scope>
    <source>
        <strain evidence="4 5">PL171</strain>
    </source>
</reference>
<sequence length="498" mass="51966">MNQHTNTIIPDFRLRVSDLISVPTGSALFPETLLSTPLSSPQQQATLPLSTSASSVPVVDALGLDSTLDMTFDFGALNPSPPAAQSLLSWDSLPLNTLAMDFGAFLDNNTQLQQQYDIQAPASSTVPVANQDPSKWLSDDLFDLSVFGVTTMDNVEATKALDPTHFTFVSTSAPSSPVPSLEPLPAHTGTPPPLASPLAASDATVIYSPVPSMALSAAAGAATGAPHLSSSSLPASPFSFLSQQQPQHHHQQLTLDQLFLDATANVPVSTSAGGSPAAVVQPTTAVVDDLDAILADLPDLEPTTPSAPAPNVVASAAPAAKRQRRRPPANELPPIVHVPTLSADASTAATTLAIPTSTRKSKAKVASLPTLLEYPKDMIAHDAPILSNKRKRTNKRSAATAELDDPAAAANDDDNEILPSDPSLVSDPAAAKRITNALSARRSRARKQAKLEFFETRVHELEAANAQLAAQVAHLQAQLRAANLEPVQGAGSSSAIMS</sequence>
<dbReference type="SUPFAM" id="SSF57959">
    <property type="entry name" value="Leucine zipper domain"/>
    <property type="match status" value="1"/>
</dbReference>
<dbReference type="AlphaFoldDB" id="A0A1Y2I2L4"/>
<organism evidence="4 5">
    <name type="scientific">Catenaria anguillulae PL171</name>
    <dbReference type="NCBI Taxonomy" id="765915"/>
    <lineage>
        <taxon>Eukaryota</taxon>
        <taxon>Fungi</taxon>
        <taxon>Fungi incertae sedis</taxon>
        <taxon>Blastocladiomycota</taxon>
        <taxon>Blastocladiomycetes</taxon>
        <taxon>Blastocladiales</taxon>
        <taxon>Catenariaceae</taxon>
        <taxon>Catenaria</taxon>
    </lineage>
</organism>
<dbReference type="PROSITE" id="PS50217">
    <property type="entry name" value="BZIP"/>
    <property type="match status" value="1"/>
</dbReference>
<dbReference type="GO" id="GO:0003700">
    <property type="term" value="F:DNA-binding transcription factor activity"/>
    <property type="evidence" value="ECO:0007669"/>
    <property type="project" value="InterPro"/>
</dbReference>
<protein>
    <recommendedName>
        <fullName evidence="3">BZIP domain-containing protein</fullName>
    </recommendedName>
</protein>
<keyword evidence="5" id="KW-1185">Reference proteome</keyword>
<proteinExistence type="predicted"/>